<evidence type="ECO:0000256" key="2">
    <source>
        <dbReference type="ARBA" id="ARBA00023242"/>
    </source>
</evidence>
<dbReference type="STRING" id="40998.A0A2P7YQC5"/>
<dbReference type="OrthoDB" id="3598904at2759"/>
<evidence type="ECO:0000256" key="3">
    <source>
        <dbReference type="SAM" id="MobiDB-lite"/>
    </source>
</evidence>
<dbReference type="Proteomes" id="UP000243723">
    <property type="component" value="Unassembled WGS sequence"/>
</dbReference>
<dbReference type="PANTHER" id="PTHR37534">
    <property type="entry name" value="TRANSCRIPTIONAL ACTIVATOR PROTEIN UGA3"/>
    <property type="match status" value="1"/>
</dbReference>
<dbReference type="EMBL" id="NHZQ01000404">
    <property type="protein sequence ID" value="PSK38139.1"/>
    <property type="molecule type" value="Genomic_DNA"/>
</dbReference>
<dbReference type="Pfam" id="PF11951">
    <property type="entry name" value="Fungal_trans_2"/>
    <property type="match status" value="1"/>
</dbReference>
<proteinExistence type="predicted"/>
<comment type="subcellular location">
    <subcellularLocation>
        <location evidence="1">Nucleus</location>
    </subcellularLocation>
</comment>
<dbReference type="PANTHER" id="PTHR37534:SF49">
    <property type="entry name" value="LYSINE BIOSYNTHESIS REGULATORY PROTEIN LYS14"/>
    <property type="match status" value="1"/>
</dbReference>
<accession>A0A2P7YQC5</accession>
<comment type="caution">
    <text evidence="4">The sequence shown here is derived from an EMBL/GenBank/DDBJ whole genome shotgun (WGS) entry which is preliminary data.</text>
</comment>
<reference evidence="4 5" key="1">
    <citation type="submission" date="2017-05" db="EMBL/GenBank/DDBJ databases">
        <title>Draft genome sequence of Elsinoe australis.</title>
        <authorList>
            <person name="Cheng Q."/>
        </authorList>
    </citation>
    <scope>NUCLEOTIDE SEQUENCE [LARGE SCALE GENOMIC DNA]</scope>
    <source>
        <strain evidence="4 5">NL1</strain>
    </source>
</reference>
<keyword evidence="5" id="KW-1185">Reference proteome</keyword>
<sequence>MPSYRSANPVRKVARRDSVKPADAEAMEAHYVIIDDFGPEDEDEIDDEDMLHDDNSSSSASDSDEAVEPVNISLQIVDIPTVSRSLAIHRVSDYDSLTRIYDTTTSKIFLPLGSQFSLNLDASGQDVMSSMASEYRPLQHAIHALTTLNIAMKQKPSLLTGAFEHYHQALTFSQAPTYTSPTHALFLHFILLLHDICCANEFSSQGSRMWTLHFERLAQLIRENAALTQTDSDMRAFVVEYIVYLDAQATLAGVVGAGSCVQAFLEARPGQLGGPTWQPSFASLSGNTIAGSGQVLRSISRLSGRIAREFASLSQLALHCRASLAVHEMTINSCQTEVASFRYTLSRVWNFEYPGFLPRNPIEAIATLPTLSGILLSFATMQYATAMVYLHTSMFPEQKRIDPTHIADCARYCTIILTMAKGAASRGVFANHHLVFPVFLAGISTGIASERDLARVLLAGFEVTGIGSNARTTRKFFEKVLKEQNDARTSGGSAADVDWIELAREHGLNLINMGL</sequence>
<feature type="region of interest" description="Disordered" evidence="3">
    <location>
        <begin position="1"/>
        <end position="21"/>
    </location>
</feature>
<feature type="compositionally biased region" description="Acidic residues" evidence="3">
    <location>
        <begin position="37"/>
        <end position="51"/>
    </location>
</feature>
<evidence type="ECO:0000256" key="1">
    <source>
        <dbReference type="ARBA" id="ARBA00004123"/>
    </source>
</evidence>
<evidence type="ECO:0000313" key="5">
    <source>
        <dbReference type="Proteomes" id="UP000243723"/>
    </source>
</evidence>
<keyword evidence="2" id="KW-0539">Nucleus</keyword>
<organism evidence="4 5">
    <name type="scientific">Elsinoe australis</name>
    <dbReference type="NCBI Taxonomy" id="40998"/>
    <lineage>
        <taxon>Eukaryota</taxon>
        <taxon>Fungi</taxon>
        <taxon>Dikarya</taxon>
        <taxon>Ascomycota</taxon>
        <taxon>Pezizomycotina</taxon>
        <taxon>Dothideomycetes</taxon>
        <taxon>Dothideomycetidae</taxon>
        <taxon>Myriangiales</taxon>
        <taxon>Elsinoaceae</taxon>
        <taxon>Elsinoe</taxon>
    </lineage>
</organism>
<dbReference type="GO" id="GO:0045944">
    <property type="term" value="P:positive regulation of transcription by RNA polymerase II"/>
    <property type="evidence" value="ECO:0007669"/>
    <property type="project" value="TreeGrafter"/>
</dbReference>
<dbReference type="InterPro" id="IPR021858">
    <property type="entry name" value="Fun_TF"/>
</dbReference>
<dbReference type="GO" id="GO:0003700">
    <property type="term" value="F:DNA-binding transcription factor activity"/>
    <property type="evidence" value="ECO:0007669"/>
    <property type="project" value="TreeGrafter"/>
</dbReference>
<protein>
    <submittedName>
        <fullName evidence="4">Uncharacterized protein</fullName>
    </submittedName>
</protein>
<dbReference type="AlphaFoldDB" id="A0A2P7YQC5"/>
<dbReference type="GO" id="GO:0000976">
    <property type="term" value="F:transcription cis-regulatory region binding"/>
    <property type="evidence" value="ECO:0007669"/>
    <property type="project" value="TreeGrafter"/>
</dbReference>
<dbReference type="GO" id="GO:0005634">
    <property type="term" value="C:nucleus"/>
    <property type="evidence" value="ECO:0007669"/>
    <property type="project" value="UniProtKB-SubCell"/>
</dbReference>
<feature type="region of interest" description="Disordered" evidence="3">
    <location>
        <begin position="34"/>
        <end position="67"/>
    </location>
</feature>
<name>A0A2P7YQC5_9PEZI</name>
<evidence type="ECO:0000313" key="4">
    <source>
        <dbReference type="EMBL" id="PSK38139.1"/>
    </source>
</evidence>
<gene>
    <name evidence="4" type="ORF">B9Z65_1330</name>
</gene>